<keyword evidence="2" id="KW-1185">Reference proteome</keyword>
<gene>
    <name evidence="1" type="ORF">DP107_07880</name>
</gene>
<accession>A0A554NBV0</accession>
<dbReference type="AlphaFoldDB" id="A0A554NBV0"/>
<proteinExistence type="predicted"/>
<evidence type="ECO:0000313" key="1">
    <source>
        <dbReference type="EMBL" id="TSD14866.1"/>
    </source>
</evidence>
<comment type="caution">
    <text evidence="1">The sequence shown here is derived from an EMBL/GenBank/DDBJ whole genome shotgun (WGS) entry which is preliminary data.</text>
</comment>
<protein>
    <submittedName>
        <fullName evidence="1">Uncharacterized protein</fullName>
    </submittedName>
</protein>
<dbReference type="OrthoDB" id="305246at2157"/>
<reference evidence="1 2" key="1">
    <citation type="submission" date="2018-06" db="EMBL/GenBank/DDBJ databases">
        <title>Natronomonas sp. F16-60 a new haloarchaeon isolated from a solar saltern of Isla Cristina, Huelva, Spain.</title>
        <authorList>
            <person name="Duran-Viseras A."/>
            <person name="Sanchez-Porro C."/>
            <person name="Ventosa A."/>
        </authorList>
    </citation>
    <scope>NUCLEOTIDE SEQUENCE [LARGE SCALE GENOMIC DNA]</scope>
    <source>
        <strain evidence="1 2">F16-60</strain>
    </source>
</reference>
<dbReference type="RefSeq" id="WP_144261584.1">
    <property type="nucleotide sequence ID" value="NZ_QMDX01000003.1"/>
</dbReference>
<dbReference type="EMBL" id="QMDX01000003">
    <property type="protein sequence ID" value="TSD14866.1"/>
    <property type="molecule type" value="Genomic_DNA"/>
</dbReference>
<sequence length="97" mass="10804">MTRTLDGEVLHVVPPEELDDYEIEEELRSLAESRYILVCRDGGSPSWLERVRSFVMREPIEAATLVAETGVDEGAEVTATVHETDLPGVYEATDLRA</sequence>
<evidence type="ECO:0000313" key="2">
    <source>
        <dbReference type="Proteomes" id="UP000319894"/>
    </source>
</evidence>
<dbReference type="Pfam" id="PF24370">
    <property type="entry name" value="DUF7526"/>
    <property type="match status" value="1"/>
</dbReference>
<dbReference type="InParanoid" id="A0A554NBV0"/>
<dbReference type="Proteomes" id="UP000319894">
    <property type="component" value="Unassembled WGS sequence"/>
</dbReference>
<name>A0A554NBV0_9EURY</name>
<organism evidence="1 2">
    <name type="scientific">Haloglomus irregulare</name>
    <dbReference type="NCBI Taxonomy" id="2234134"/>
    <lineage>
        <taxon>Archaea</taxon>
        <taxon>Methanobacteriati</taxon>
        <taxon>Methanobacteriota</taxon>
        <taxon>Stenosarchaea group</taxon>
        <taxon>Halobacteria</taxon>
        <taxon>Halobacteriales</taxon>
        <taxon>Natronomonadaceae</taxon>
        <taxon>Haloglomus</taxon>
    </lineage>
</organism>
<dbReference type="InterPro" id="IPR055948">
    <property type="entry name" value="DUF7526"/>
</dbReference>